<evidence type="ECO:0000313" key="2">
    <source>
        <dbReference type="Proteomes" id="UP000541610"/>
    </source>
</evidence>
<accession>A0A7J6N5K5</accession>
<dbReference type="Proteomes" id="UP000541610">
    <property type="component" value="Unassembled WGS sequence"/>
</dbReference>
<reference evidence="1 2" key="1">
    <citation type="submission" date="2020-04" db="EMBL/GenBank/DDBJ databases">
        <title>Perkinsus olseni comparative genomics.</title>
        <authorList>
            <person name="Bogema D.R."/>
        </authorList>
    </citation>
    <scope>NUCLEOTIDE SEQUENCE [LARGE SCALE GENOMIC DNA]</scope>
    <source>
        <strain evidence="1">00978-12</strain>
    </source>
</reference>
<proteinExistence type="predicted"/>
<organism evidence="1 2">
    <name type="scientific">Perkinsus olseni</name>
    <name type="common">Perkinsus atlanticus</name>
    <dbReference type="NCBI Taxonomy" id="32597"/>
    <lineage>
        <taxon>Eukaryota</taxon>
        <taxon>Sar</taxon>
        <taxon>Alveolata</taxon>
        <taxon>Perkinsozoa</taxon>
        <taxon>Perkinsea</taxon>
        <taxon>Perkinsida</taxon>
        <taxon>Perkinsidae</taxon>
        <taxon>Perkinsus</taxon>
    </lineage>
</organism>
<dbReference type="AlphaFoldDB" id="A0A7J6N5K5"/>
<name>A0A7J6N5K5_PEROL</name>
<dbReference type="EMBL" id="JABANP010000767">
    <property type="protein sequence ID" value="KAF4679212.1"/>
    <property type="molecule type" value="Genomic_DNA"/>
</dbReference>
<sequence length="152" mass="16843">MLLVQRTFTFYDMLLMKNSLRSAEEMLTDEKKTVADILAWCDYMESIEDARAQLYRSTHVYIEDVRDKTCSQQIPAGDATINTTTVAAASTTSGSAPLTATSRRRRLTAGSTPNKLLLLPSTVVMMCPKMVPLECLSCLISLEMHPVTAVTM</sequence>
<comment type="caution">
    <text evidence="1">The sequence shown here is derived from an EMBL/GenBank/DDBJ whole genome shotgun (WGS) entry which is preliminary data.</text>
</comment>
<gene>
    <name evidence="1" type="ORF">FOZ60_015337</name>
</gene>
<evidence type="ECO:0000313" key="1">
    <source>
        <dbReference type="EMBL" id="KAF4679212.1"/>
    </source>
</evidence>
<protein>
    <submittedName>
        <fullName evidence="1">Uncharacterized protein</fullName>
    </submittedName>
</protein>